<dbReference type="EMBL" id="VJVW01000001">
    <property type="protein sequence ID" value="MUP41225.1"/>
    <property type="molecule type" value="Genomic_DNA"/>
</dbReference>
<accession>A0A7M3SX94</accession>
<keyword evidence="4" id="KW-1185">Reference proteome</keyword>
<feature type="domain" description="Activator of Hsp90 ATPase homologue 1/2-like C-terminal" evidence="2">
    <location>
        <begin position="39"/>
        <end position="165"/>
    </location>
</feature>
<comment type="similarity">
    <text evidence="1">Belongs to the AHA1 family.</text>
</comment>
<proteinExistence type="inferred from homology"/>
<dbReference type="Pfam" id="PF08327">
    <property type="entry name" value="AHSA1"/>
    <property type="match status" value="1"/>
</dbReference>
<dbReference type="AlphaFoldDB" id="A0A7M3SX94"/>
<organism evidence="3 4">
    <name type="scientific">Christiangramia aestuarii</name>
    <dbReference type="NCBI Taxonomy" id="1028746"/>
    <lineage>
        <taxon>Bacteria</taxon>
        <taxon>Pseudomonadati</taxon>
        <taxon>Bacteroidota</taxon>
        <taxon>Flavobacteriia</taxon>
        <taxon>Flavobacteriales</taxon>
        <taxon>Flavobacteriaceae</taxon>
        <taxon>Christiangramia</taxon>
    </lineage>
</organism>
<reference evidence="3 4" key="1">
    <citation type="submission" date="2019-07" db="EMBL/GenBank/DDBJ databases">
        <title>Gramella aestuarii sp. nov., isolated from a tidal flat, and emended description of Gramella echinicola.</title>
        <authorList>
            <person name="Liu L."/>
        </authorList>
    </citation>
    <scope>NUCLEOTIDE SEQUENCE [LARGE SCALE GENOMIC DNA]</scope>
    <source>
        <strain evidence="3 4">BS12</strain>
    </source>
</reference>
<dbReference type="Gene3D" id="3.30.530.20">
    <property type="match status" value="1"/>
</dbReference>
<evidence type="ECO:0000259" key="2">
    <source>
        <dbReference type="Pfam" id="PF08327"/>
    </source>
</evidence>
<dbReference type="Proteomes" id="UP000460416">
    <property type="component" value="Unassembled WGS sequence"/>
</dbReference>
<name>A0A7M3SX94_9FLAO</name>
<evidence type="ECO:0000313" key="4">
    <source>
        <dbReference type="Proteomes" id="UP000460416"/>
    </source>
</evidence>
<gene>
    <name evidence="3" type="ORF">FLP08_01420</name>
</gene>
<dbReference type="SUPFAM" id="SSF55961">
    <property type="entry name" value="Bet v1-like"/>
    <property type="match status" value="1"/>
</dbReference>
<evidence type="ECO:0000256" key="1">
    <source>
        <dbReference type="ARBA" id="ARBA00006817"/>
    </source>
</evidence>
<comment type="caution">
    <text evidence="3">The sequence shown here is derived from an EMBL/GenBank/DDBJ whole genome shotgun (WGS) entry which is preliminary data.</text>
</comment>
<dbReference type="InterPro" id="IPR013538">
    <property type="entry name" value="ASHA1/2-like_C"/>
</dbReference>
<protein>
    <recommendedName>
        <fullName evidence="2">Activator of Hsp90 ATPase homologue 1/2-like C-terminal domain-containing protein</fullName>
    </recommendedName>
</protein>
<sequence>MVFFFKFNRHSLIFKLMEERKKIDWSSFTVNLPLDNSEEEIINAWLTQEALEKWFLRLAEFSTPSGEKRKRQEQIKPGDTYRWQWFGWPDSVEEHGKILNPEQAEFLRFQFGKAGIVGVRVVVEHGHNILRLVQEKIPQDEESKMNFYVGCKTGWTFYLLNLKSKLQEGPDLRNRKSELHMD</sequence>
<evidence type="ECO:0000313" key="3">
    <source>
        <dbReference type="EMBL" id="MUP41225.1"/>
    </source>
</evidence>
<dbReference type="InterPro" id="IPR023393">
    <property type="entry name" value="START-like_dom_sf"/>
</dbReference>